<name>A0A0R3UFA6_MESCO</name>
<proteinExistence type="predicted"/>
<dbReference type="AlphaFoldDB" id="A0A0R3UFA6"/>
<reference evidence="1 2" key="1">
    <citation type="submission" date="2018-10" db="EMBL/GenBank/DDBJ databases">
        <authorList>
            <consortium name="Pathogen Informatics"/>
        </authorList>
    </citation>
    <scope>NUCLEOTIDE SEQUENCE [LARGE SCALE GENOMIC DNA]</scope>
</reference>
<dbReference type="PANTHER" id="PTHR24274">
    <property type="entry name" value="CILIA- AND FLAGELLA-ASSOCIATED PROTEIN 161"/>
    <property type="match status" value="1"/>
</dbReference>
<dbReference type="Proteomes" id="UP000267029">
    <property type="component" value="Unassembled WGS sequence"/>
</dbReference>
<gene>
    <name evidence="1" type="ORF">MCOS_LOCUS5770</name>
</gene>
<evidence type="ECO:0000313" key="2">
    <source>
        <dbReference type="Proteomes" id="UP000267029"/>
    </source>
</evidence>
<dbReference type="STRING" id="53468.A0A0R3UFA6"/>
<dbReference type="InterPro" id="IPR055325">
    <property type="entry name" value="CF161"/>
</dbReference>
<sequence>MSRDRRSKVPTSGPRDKYLHFHDRVGLVCPPPSMERVRVNHSYERPRIIVAVSLDESLIYGAMKLSGGARLIGTTAVKPLARSVFQVISPEVCPKECKVTYGAPVQFLLATEELSDKPLYMASDSLMSTKGVQQKSGHRGVFLSADRCNYNTHWVFQHVDPQIRLEFEGQPVPVNTPVIIRHCKTNSALAIEHKKSWGLLDFEYEVSSCNHLDGHRAENDTNQICVCTNLDVCESLSDVKSDAEKLLKTMST</sequence>
<dbReference type="OrthoDB" id="2126411at2759"/>
<keyword evidence="2" id="KW-1185">Reference proteome</keyword>
<protein>
    <submittedName>
        <fullName evidence="3">SET domain-containing protein</fullName>
    </submittedName>
</protein>
<organism evidence="1 2">
    <name type="scientific">Mesocestoides corti</name>
    <name type="common">Flatworm</name>
    <dbReference type="NCBI Taxonomy" id="53468"/>
    <lineage>
        <taxon>Eukaryota</taxon>
        <taxon>Metazoa</taxon>
        <taxon>Spiralia</taxon>
        <taxon>Lophotrochozoa</taxon>
        <taxon>Platyhelminthes</taxon>
        <taxon>Cestoda</taxon>
        <taxon>Eucestoda</taxon>
        <taxon>Cyclophyllidea</taxon>
        <taxon>Mesocestoididae</taxon>
        <taxon>Mesocestoides</taxon>
    </lineage>
</organism>
<reference evidence="3" key="2">
    <citation type="submission" date="2019-11" db="UniProtKB">
        <authorList>
            <consortium name="WormBaseParasite"/>
        </authorList>
    </citation>
    <scope>IDENTIFICATION</scope>
</reference>
<dbReference type="EMBL" id="UXSR01005212">
    <property type="protein sequence ID" value="VDD79767.1"/>
    <property type="molecule type" value="Genomic_DNA"/>
</dbReference>
<accession>A0A0R3UFA6</accession>
<dbReference type="GO" id="GO:0060271">
    <property type="term" value="P:cilium assembly"/>
    <property type="evidence" value="ECO:0007669"/>
    <property type="project" value="TreeGrafter"/>
</dbReference>
<dbReference type="GO" id="GO:0031514">
    <property type="term" value="C:motile cilium"/>
    <property type="evidence" value="ECO:0007669"/>
    <property type="project" value="TreeGrafter"/>
</dbReference>
<dbReference type="Pfam" id="PF24569">
    <property type="entry name" value="CFAP161"/>
    <property type="match status" value="1"/>
</dbReference>
<dbReference type="PANTHER" id="PTHR24274:SF1">
    <property type="entry name" value="CILIA- AND FLAGELLA-ASSOCIATED PROTEIN 161"/>
    <property type="match status" value="1"/>
</dbReference>
<evidence type="ECO:0000313" key="1">
    <source>
        <dbReference type="EMBL" id="VDD79767.1"/>
    </source>
</evidence>
<dbReference type="WBParaSite" id="MCU_000879-RB">
    <property type="protein sequence ID" value="MCU_000879-RB"/>
    <property type="gene ID" value="MCU_000879"/>
</dbReference>
<evidence type="ECO:0000313" key="3">
    <source>
        <dbReference type="WBParaSite" id="MCU_000879-RB"/>
    </source>
</evidence>